<evidence type="ECO:0000313" key="1">
    <source>
        <dbReference type="EMBL" id="QNN70243.1"/>
    </source>
</evidence>
<dbReference type="Proteomes" id="UP000515804">
    <property type="component" value="Chromosome"/>
</dbReference>
<protein>
    <recommendedName>
        <fullName evidence="3">LEA type 2 family protein</fullName>
    </recommendedName>
</protein>
<gene>
    <name evidence="1" type="ORF">H9L16_00920</name>
</gene>
<name>A0A7G9SQW8_9GAMM</name>
<organism evidence="1 2">
    <name type="scientific">Thermomonas carbonis</name>
    <dbReference type="NCBI Taxonomy" id="1463158"/>
    <lineage>
        <taxon>Bacteria</taxon>
        <taxon>Pseudomonadati</taxon>
        <taxon>Pseudomonadota</taxon>
        <taxon>Gammaproteobacteria</taxon>
        <taxon>Lysobacterales</taxon>
        <taxon>Lysobacteraceae</taxon>
        <taxon>Thermomonas</taxon>
    </lineage>
</organism>
<dbReference type="PROSITE" id="PS51257">
    <property type="entry name" value="PROKAR_LIPOPROTEIN"/>
    <property type="match status" value="1"/>
</dbReference>
<dbReference type="EMBL" id="CP060719">
    <property type="protein sequence ID" value="QNN70243.1"/>
    <property type="molecule type" value="Genomic_DNA"/>
</dbReference>
<dbReference type="KEGG" id="tcn:H9L16_00920"/>
<dbReference type="AlphaFoldDB" id="A0A7G9SQW8"/>
<evidence type="ECO:0000313" key="2">
    <source>
        <dbReference type="Proteomes" id="UP000515804"/>
    </source>
</evidence>
<evidence type="ECO:0008006" key="3">
    <source>
        <dbReference type="Google" id="ProtNLM"/>
    </source>
</evidence>
<proteinExistence type="predicted"/>
<reference evidence="1 2" key="1">
    <citation type="submission" date="2020-08" db="EMBL/GenBank/DDBJ databases">
        <title>Genome sequence of Thermomonas carbonis KCTC 42013T.</title>
        <authorList>
            <person name="Hyun D.-W."/>
            <person name="Bae J.-W."/>
        </authorList>
    </citation>
    <scope>NUCLEOTIDE SEQUENCE [LARGE SCALE GENOMIC DNA]</scope>
    <source>
        <strain evidence="1 2">KCTC 42013</strain>
    </source>
</reference>
<accession>A0A7G9SQW8</accession>
<dbReference type="RefSeq" id="WP_187552759.1">
    <property type="nucleotide sequence ID" value="NZ_BMZL01000001.1"/>
</dbReference>
<sequence>MKSRHALIALVVLALAACGGGPVKRVSEPAAGIQQLTVRADGHWDVVVRLDNFSSVPMRFADANLDIAFDNGAAAKLQAQPGISIGPESADVFTATLIPLPAGRARLASALADGQGLNYTLGGTVQAGPEDGKARSYKIERKSALAPVPGLPGVLR</sequence>
<keyword evidence="2" id="KW-1185">Reference proteome</keyword>